<dbReference type="InterPro" id="IPR003599">
    <property type="entry name" value="Ig_sub"/>
</dbReference>
<feature type="domain" description="Ig-like" evidence="1">
    <location>
        <begin position="57"/>
        <end position="140"/>
    </location>
</feature>
<evidence type="ECO:0000259" key="1">
    <source>
        <dbReference type="PROSITE" id="PS50835"/>
    </source>
</evidence>
<sequence>MILKATRVHLIKRSLLFFNDIMMRVFCFFFFFGTSLVNSQLYTNESCELRNYSERREGLTLAKEDVEEKAQLGDNVTLRCQFHNYCTIQWYHRGNVMQPSADGRVQFLDGDQYLQINDVIPEDIGEYSCMYNYTNQVTYQGFLTKGIKFTELAITHTT</sequence>
<dbReference type="InterPro" id="IPR013783">
    <property type="entry name" value="Ig-like_fold"/>
</dbReference>
<dbReference type="Proteomes" id="UP000230750">
    <property type="component" value="Unassembled WGS sequence"/>
</dbReference>
<dbReference type="InterPro" id="IPR036179">
    <property type="entry name" value="Ig-like_dom_sf"/>
</dbReference>
<dbReference type="PROSITE" id="PS50835">
    <property type="entry name" value="IG_LIKE"/>
    <property type="match status" value="1"/>
</dbReference>
<protein>
    <recommendedName>
        <fullName evidence="1">Ig-like domain-containing protein</fullName>
    </recommendedName>
</protein>
<dbReference type="InterPro" id="IPR003598">
    <property type="entry name" value="Ig_sub2"/>
</dbReference>
<dbReference type="SMART" id="SM00409">
    <property type="entry name" value="IG"/>
    <property type="match status" value="1"/>
</dbReference>
<keyword evidence="3" id="KW-1185">Reference proteome</keyword>
<dbReference type="OrthoDB" id="5969272at2759"/>
<dbReference type="EMBL" id="MRZV01000339">
    <property type="protein sequence ID" value="PIK52215.1"/>
    <property type="molecule type" value="Genomic_DNA"/>
</dbReference>
<dbReference type="SMART" id="SM00408">
    <property type="entry name" value="IGc2"/>
    <property type="match status" value="1"/>
</dbReference>
<evidence type="ECO:0000313" key="3">
    <source>
        <dbReference type="Proteomes" id="UP000230750"/>
    </source>
</evidence>
<organism evidence="2 3">
    <name type="scientific">Stichopus japonicus</name>
    <name type="common">Sea cucumber</name>
    <dbReference type="NCBI Taxonomy" id="307972"/>
    <lineage>
        <taxon>Eukaryota</taxon>
        <taxon>Metazoa</taxon>
        <taxon>Echinodermata</taxon>
        <taxon>Eleutherozoa</taxon>
        <taxon>Echinozoa</taxon>
        <taxon>Holothuroidea</taxon>
        <taxon>Aspidochirotacea</taxon>
        <taxon>Aspidochirotida</taxon>
        <taxon>Stichopodidae</taxon>
        <taxon>Apostichopus</taxon>
    </lineage>
</organism>
<reference evidence="2 3" key="1">
    <citation type="journal article" date="2017" name="PLoS Biol.">
        <title>The sea cucumber genome provides insights into morphological evolution and visceral regeneration.</title>
        <authorList>
            <person name="Zhang X."/>
            <person name="Sun L."/>
            <person name="Yuan J."/>
            <person name="Sun Y."/>
            <person name="Gao Y."/>
            <person name="Zhang L."/>
            <person name="Li S."/>
            <person name="Dai H."/>
            <person name="Hamel J.F."/>
            <person name="Liu C."/>
            <person name="Yu Y."/>
            <person name="Liu S."/>
            <person name="Lin W."/>
            <person name="Guo K."/>
            <person name="Jin S."/>
            <person name="Xu P."/>
            <person name="Storey K.B."/>
            <person name="Huan P."/>
            <person name="Zhang T."/>
            <person name="Zhou Y."/>
            <person name="Zhang J."/>
            <person name="Lin C."/>
            <person name="Li X."/>
            <person name="Xing L."/>
            <person name="Huo D."/>
            <person name="Sun M."/>
            <person name="Wang L."/>
            <person name="Mercier A."/>
            <person name="Li F."/>
            <person name="Yang H."/>
            <person name="Xiang J."/>
        </authorList>
    </citation>
    <scope>NUCLEOTIDE SEQUENCE [LARGE SCALE GENOMIC DNA]</scope>
    <source>
        <strain evidence="2">Shaxun</strain>
        <tissue evidence="2">Muscle</tissue>
    </source>
</reference>
<evidence type="ECO:0000313" key="2">
    <source>
        <dbReference type="EMBL" id="PIK52215.1"/>
    </source>
</evidence>
<gene>
    <name evidence="2" type="ORF">BSL78_10917</name>
</gene>
<dbReference type="SUPFAM" id="SSF48726">
    <property type="entry name" value="Immunoglobulin"/>
    <property type="match status" value="1"/>
</dbReference>
<dbReference type="Gene3D" id="2.60.40.10">
    <property type="entry name" value="Immunoglobulins"/>
    <property type="match status" value="1"/>
</dbReference>
<proteinExistence type="predicted"/>
<dbReference type="AlphaFoldDB" id="A0A2G8KW72"/>
<comment type="caution">
    <text evidence="2">The sequence shown here is derived from an EMBL/GenBank/DDBJ whole genome shotgun (WGS) entry which is preliminary data.</text>
</comment>
<dbReference type="CDD" id="cd00096">
    <property type="entry name" value="Ig"/>
    <property type="match status" value="1"/>
</dbReference>
<dbReference type="Pfam" id="PF13927">
    <property type="entry name" value="Ig_3"/>
    <property type="match status" value="1"/>
</dbReference>
<accession>A0A2G8KW72</accession>
<dbReference type="InterPro" id="IPR007110">
    <property type="entry name" value="Ig-like_dom"/>
</dbReference>
<name>A0A2G8KW72_STIJA</name>